<name>F3KRH4_9BURK</name>
<protein>
    <submittedName>
        <fullName evidence="2">Uncharacterized protein</fullName>
    </submittedName>
</protein>
<keyword evidence="1" id="KW-1133">Transmembrane helix</keyword>
<evidence type="ECO:0000256" key="1">
    <source>
        <dbReference type="SAM" id="Phobius"/>
    </source>
</evidence>
<reference evidence="2 3" key="1">
    <citation type="journal article" date="2011" name="EMBO J.">
        <title>Structural diversity of bacterial flagellar motors.</title>
        <authorList>
            <person name="Chen S."/>
            <person name="Beeby M."/>
            <person name="Murphy G.E."/>
            <person name="Leadbetter J.R."/>
            <person name="Hendrixson D.R."/>
            <person name="Briegel A."/>
            <person name="Li Z."/>
            <person name="Shi J."/>
            <person name="Tocheva E.I."/>
            <person name="Muller A."/>
            <person name="Dobro M.J."/>
            <person name="Jensen G.J."/>
        </authorList>
    </citation>
    <scope>NUCLEOTIDE SEQUENCE [LARGE SCALE GENOMIC DNA]</scope>
    <source>
        <strain evidence="2 3">ATCC 19624</strain>
    </source>
</reference>
<keyword evidence="1" id="KW-0812">Transmembrane</keyword>
<organism evidence="2 3">
    <name type="scientific">Hylemonella gracilis ATCC 19624</name>
    <dbReference type="NCBI Taxonomy" id="887062"/>
    <lineage>
        <taxon>Bacteria</taxon>
        <taxon>Pseudomonadati</taxon>
        <taxon>Pseudomonadota</taxon>
        <taxon>Betaproteobacteria</taxon>
        <taxon>Burkholderiales</taxon>
        <taxon>Comamonadaceae</taxon>
        <taxon>Hylemonella</taxon>
    </lineage>
</organism>
<sequence>MVSFVVSAGLILLNIILSGLICIAGLEKENLPRI</sequence>
<proteinExistence type="predicted"/>
<evidence type="ECO:0000313" key="3">
    <source>
        <dbReference type="Proteomes" id="UP000016368"/>
    </source>
</evidence>
<comment type="caution">
    <text evidence="2">The sequence shown here is derived from an EMBL/GenBank/DDBJ whole genome shotgun (WGS) entry which is preliminary data.</text>
</comment>
<evidence type="ECO:0000313" key="2">
    <source>
        <dbReference type="EMBL" id="EGI77573.1"/>
    </source>
</evidence>
<dbReference type="Proteomes" id="UP000016368">
    <property type="component" value="Unassembled WGS sequence"/>
</dbReference>
<feature type="transmembrane region" description="Helical" evidence="1">
    <location>
        <begin position="6"/>
        <end position="26"/>
    </location>
</feature>
<dbReference type="STRING" id="887062.HGR_05264"/>
<keyword evidence="3" id="KW-1185">Reference proteome</keyword>
<gene>
    <name evidence="2" type="ORF">HGR_05264</name>
</gene>
<dbReference type="EMBL" id="AEGR01000044">
    <property type="protein sequence ID" value="EGI77573.1"/>
    <property type="molecule type" value="Genomic_DNA"/>
</dbReference>
<keyword evidence="1" id="KW-0472">Membrane</keyword>
<accession>F3KRH4</accession>
<dbReference type="AlphaFoldDB" id="F3KRH4"/>